<reference evidence="1" key="1">
    <citation type="submission" date="2014-09" db="EMBL/GenBank/DDBJ databases">
        <authorList>
            <person name="Magalhaes I.L.F."/>
            <person name="Oliveira U."/>
            <person name="Santos F.R."/>
            <person name="Vidigal T.H.D.A."/>
            <person name="Brescovit A.D."/>
            <person name="Santos A.J."/>
        </authorList>
    </citation>
    <scope>NUCLEOTIDE SEQUENCE</scope>
    <source>
        <tissue evidence="1">Shoot tissue taken approximately 20 cm above the soil surface</tissue>
    </source>
</reference>
<evidence type="ECO:0000313" key="1">
    <source>
        <dbReference type="EMBL" id="JAD73623.1"/>
    </source>
</evidence>
<protein>
    <submittedName>
        <fullName evidence="1">Uncharacterized protein</fullName>
    </submittedName>
</protein>
<organism evidence="1">
    <name type="scientific">Arundo donax</name>
    <name type="common">Giant reed</name>
    <name type="synonym">Donax arundinaceus</name>
    <dbReference type="NCBI Taxonomy" id="35708"/>
    <lineage>
        <taxon>Eukaryota</taxon>
        <taxon>Viridiplantae</taxon>
        <taxon>Streptophyta</taxon>
        <taxon>Embryophyta</taxon>
        <taxon>Tracheophyta</taxon>
        <taxon>Spermatophyta</taxon>
        <taxon>Magnoliopsida</taxon>
        <taxon>Liliopsida</taxon>
        <taxon>Poales</taxon>
        <taxon>Poaceae</taxon>
        <taxon>PACMAD clade</taxon>
        <taxon>Arundinoideae</taxon>
        <taxon>Arundineae</taxon>
        <taxon>Arundo</taxon>
    </lineage>
</organism>
<accession>A0A0A9CGR8</accession>
<reference evidence="1" key="2">
    <citation type="journal article" date="2015" name="Data Brief">
        <title>Shoot transcriptome of the giant reed, Arundo donax.</title>
        <authorList>
            <person name="Barrero R.A."/>
            <person name="Guerrero F.D."/>
            <person name="Moolhuijzen P."/>
            <person name="Goolsby J.A."/>
            <person name="Tidwell J."/>
            <person name="Bellgard S.E."/>
            <person name="Bellgard M.I."/>
        </authorList>
    </citation>
    <scope>NUCLEOTIDE SEQUENCE</scope>
    <source>
        <tissue evidence="1">Shoot tissue taken approximately 20 cm above the soil surface</tissue>
    </source>
</reference>
<name>A0A0A9CGR8_ARUDO</name>
<sequence>MGHHSPRQTGHTSR</sequence>
<proteinExistence type="predicted"/>
<dbReference type="EMBL" id="GBRH01224272">
    <property type="protein sequence ID" value="JAD73623.1"/>
    <property type="molecule type" value="Transcribed_RNA"/>
</dbReference>